<proteinExistence type="predicted"/>
<dbReference type="Gene3D" id="3.40.50.300">
    <property type="entry name" value="P-loop containing nucleotide triphosphate hydrolases"/>
    <property type="match status" value="1"/>
</dbReference>
<dbReference type="PROSITE" id="PS50893">
    <property type="entry name" value="ABC_TRANSPORTER_2"/>
    <property type="match status" value="1"/>
</dbReference>
<dbReference type="InterPro" id="IPR003439">
    <property type="entry name" value="ABC_transporter-like_ATP-bd"/>
</dbReference>
<keyword evidence="5" id="KW-1185">Reference proteome</keyword>
<keyword evidence="1" id="KW-0547">Nucleotide-binding</keyword>
<name>A0ABS2PQI4_9STRE</name>
<protein>
    <submittedName>
        <fullName evidence="4">ABC transport system ATP-binding protein</fullName>
    </submittedName>
</protein>
<evidence type="ECO:0000313" key="5">
    <source>
        <dbReference type="Proteomes" id="UP000697472"/>
    </source>
</evidence>
<dbReference type="SUPFAM" id="SSF52540">
    <property type="entry name" value="P-loop containing nucleoside triphosphate hydrolases"/>
    <property type="match status" value="1"/>
</dbReference>
<dbReference type="InterPro" id="IPR027417">
    <property type="entry name" value="P-loop_NTPase"/>
</dbReference>
<feature type="domain" description="ABC transporter" evidence="3">
    <location>
        <begin position="2"/>
        <end position="211"/>
    </location>
</feature>
<evidence type="ECO:0000256" key="1">
    <source>
        <dbReference type="ARBA" id="ARBA00022741"/>
    </source>
</evidence>
<dbReference type="SMART" id="SM00382">
    <property type="entry name" value="AAA"/>
    <property type="match status" value="1"/>
</dbReference>
<evidence type="ECO:0000256" key="2">
    <source>
        <dbReference type="ARBA" id="ARBA00022840"/>
    </source>
</evidence>
<dbReference type="PANTHER" id="PTHR42798:SF4">
    <property type="entry name" value="ABC TRANSPORTER DOMAIN-CONTAINING PROTEIN"/>
    <property type="match status" value="1"/>
</dbReference>
<dbReference type="PROSITE" id="PS00211">
    <property type="entry name" value="ABC_TRANSPORTER_1"/>
    <property type="match status" value="1"/>
</dbReference>
<accession>A0ABS2PQI4</accession>
<dbReference type="InterPro" id="IPR017871">
    <property type="entry name" value="ABC_transporter-like_CS"/>
</dbReference>
<dbReference type="Proteomes" id="UP000697472">
    <property type="component" value="Unassembled WGS sequence"/>
</dbReference>
<dbReference type="GO" id="GO:0005524">
    <property type="term" value="F:ATP binding"/>
    <property type="evidence" value="ECO:0007669"/>
    <property type="project" value="UniProtKB-KW"/>
</dbReference>
<organism evidence="4 5">
    <name type="scientific">Streptococcus loxodontisalivarius</name>
    <dbReference type="NCBI Taxonomy" id="1349415"/>
    <lineage>
        <taxon>Bacteria</taxon>
        <taxon>Bacillati</taxon>
        <taxon>Bacillota</taxon>
        <taxon>Bacilli</taxon>
        <taxon>Lactobacillales</taxon>
        <taxon>Streptococcaceae</taxon>
        <taxon>Streptococcus</taxon>
    </lineage>
</organism>
<comment type="caution">
    <text evidence="4">The sequence shown here is derived from an EMBL/GenBank/DDBJ whole genome shotgun (WGS) entry which is preliminary data.</text>
</comment>
<evidence type="ECO:0000259" key="3">
    <source>
        <dbReference type="PROSITE" id="PS50893"/>
    </source>
</evidence>
<dbReference type="EMBL" id="JAFBEH010000007">
    <property type="protein sequence ID" value="MBM7642245.1"/>
    <property type="molecule type" value="Genomic_DNA"/>
</dbReference>
<dbReference type="RefSeq" id="WP_205009095.1">
    <property type="nucleotide sequence ID" value="NZ_JAFBEH010000007.1"/>
</dbReference>
<keyword evidence="2 4" id="KW-0067">ATP-binding</keyword>
<dbReference type="Pfam" id="PF00005">
    <property type="entry name" value="ABC_tran"/>
    <property type="match status" value="1"/>
</dbReference>
<reference evidence="4 5" key="1">
    <citation type="submission" date="2021-01" db="EMBL/GenBank/DDBJ databases">
        <title>Genomic Encyclopedia of Type Strains, Phase IV (KMG-IV): sequencing the most valuable type-strain genomes for metagenomic binning, comparative biology and taxonomic classification.</title>
        <authorList>
            <person name="Goeker M."/>
        </authorList>
    </citation>
    <scope>NUCLEOTIDE SEQUENCE [LARGE SCALE GENOMIC DNA]</scope>
    <source>
        <strain evidence="4 5">DSM 27382</strain>
    </source>
</reference>
<dbReference type="PANTHER" id="PTHR42798">
    <property type="entry name" value="LIPOPROTEIN-RELEASING SYSTEM ATP-BINDING PROTEIN LOLD"/>
    <property type="match status" value="1"/>
</dbReference>
<evidence type="ECO:0000313" key="4">
    <source>
        <dbReference type="EMBL" id="MBM7642245.1"/>
    </source>
</evidence>
<sequence>MIELQELSKSFDDKSIFQNLNLNLKAGQSYALIGPSGSGKTSLLNIVGKLDKDYQGDIFIEGKNLKTIREVTYFRNDLSYLFQNYGLIDNESVLENLSLAFVGKKLSKKEKQLEIRKALKRVKLSYLDLSRKIYSLSGGEAQRIALAKVILKRPKIILADEPTGALDDENALEVLDILKSLLSEDSYLLVATHNQVVWEGLDHVINISDYK</sequence>
<gene>
    <name evidence="4" type="ORF">JOC28_000539</name>
</gene>
<dbReference type="InterPro" id="IPR003593">
    <property type="entry name" value="AAA+_ATPase"/>
</dbReference>